<dbReference type="GO" id="GO:0051536">
    <property type="term" value="F:iron-sulfur cluster binding"/>
    <property type="evidence" value="ECO:0007669"/>
    <property type="project" value="UniProtKB-KW"/>
</dbReference>
<keyword evidence="1" id="KW-0479">Metal-binding</keyword>
<dbReference type="InterPro" id="IPR017900">
    <property type="entry name" value="4Fe4S_Fe_S_CS"/>
</dbReference>
<evidence type="ECO:0000313" key="5">
    <source>
        <dbReference type="EMBL" id="RLE12908.1"/>
    </source>
</evidence>
<keyword evidence="2" id="KW-0408">Iron</keyword>
<evidence type="ECO:0000256" key="1">
    <source>
        <dbReference type="ARBA" id="ARBA00022723"/>
    </source>
</evidence>
<dbReference type="Pfam" id="PF13534">
    <property type="entry name" value="Fer4_17"/>
    <property type="match status" value="1"/>
</dbReference>
<dbReference type="GO" id="GO:0016491">
    <property type="term" value="F:oxidoreductase activity"/>
    <property type="evidence" value="ECO:0007669"/>
    <property type="project" value="InterPro"/>
</dbReference>
<sequence length="339" mass="38008">MKKKVLGKTNLEVSVVGFGGIPIQNLPMREARNLIREVLDAGINFLDTAQGYGDSEVKIGEGIKGRRENCIVATKSPCRTSQQVRSHVEKALRRLKTDYIDLYQIHHVSKPHELEQVLSPKGALEELIKVKKEGKIRHIGITGHNPDLLQKAIEQSKELETVQFPFNIVEDGESKRALLNSARKLNVGTIVMKPLAGGVIPEPELSLRWILQQGVDTAIPGMILLSEVRENAAVGNDPSPLSPEELSRLKDGIRDLEENFCRRCMYCMPCPEGIPIYLIQELGDKVKVKAVKKMCQDIYARLKKTVEDCTECGECEKKCPYELPIRKMLKEKHALLIGE</sequence>
<evidence type="ECO:0000313" key="6">
    <source>
        <dbReference type="Proteomes" id="UP000267654"/>
    </source>
</evidence>
<dbReference type="CDD" id="cd19100">
    <property type="entry name" value="AKR_unchar"/>
    <property type="match status" value="1"/>
</dbReference>
<dbReference type="Pfam" id="PF00248">
    <property type="entry name" value="Aldo_ket_red"/>
    <property type="match status" value="1"/>
</dbReference>
<dbReference type="PANTHER" id="PTHR43312">
    <property type="entry name" value="D-THREO-ALDOSE 1-DEHYDROGENASE"/>
    <property type="match status" value="1"/>
</dbReference>
<feature type="domain" description="4Fe-4S ferredoxin-type" evidence="4">
    <location>
        <begin position="300"/>
        <end position="331"/>
    </location>
</feature>
<dbReference type="AlphaFoldDB" id="A0A662DDG0"/>
<comment type="caution">
    <text evidence="5">The sequence shown here is derived from an EMBL/GenBank/DDBJ whole genome shotgun (WGS) entry which is preliminary data.</text>
</comment>
<dbReference type="PROSITE" id="PS51379">
    <property type="entry name" value="4FE4S_FER_2"/>
    <property type="match status" value="1"/>
</dbReference>
<name>A0A662DDG0_UNCAE</name>
<accession>A0A662DDG0</accession>
<proteinExistence type="predicted"/>
<keyword evidence="3" id="KW-0411">Iron-sulfur</keyword>
<dbReference type="GO" id="GO:0046872">
    <property type="term" value="F:metal ion binding"/>
    <property type="evidence" value="ECO:0007669"/>
    <property type="project" value="UniProtKB-KW"/>
</dbReference>
<dbReference type="Proteomes" id="UP000267654">
    <property type="component" value="Unassembled WGS sequence"/>
</dbReference>
<dbReference type="PRINTS" id="PR00069">
    <property type="entry name" value="ALDKETRDTASE"/>
</dbReference>
<dbReference type="PROSITE" id="PS00198">
    <property type="entry name" value="4FE4S_FER_1"/>
    <property type="match status" value="1"/>
</dbReference>
<dbReference type="InterPro" id="IPR020471">
    <property type="entry name" value="AKR"/>
</dbReference>
<organism evidence="5 6">
    <name type="scientific">Aerophobetes bacterium</name>
    <dbReference type="NCBI Taxonomy" id="2030807"/>
    <lineage>
        <taxon>Bacteria</taxon>
        <taxon>Candidatus Aerophobota</taxon>
    </lineage>
</organism>
<evidence type="ECO:0000256" key="3">
    <source>
        <dbReference type="ARBA" id="ARBA00023014"/>
    </source>
</evidence>
<gene>
    <name evidence="5" type="ORF">DRI96_03800</name>
</gene>
<dbReference type="InterPro" id="IPR017896">
    <property type="entry name" value="4Fe4S_Fe-S-bd"/>
</dbReference>
<evidence type="ECO:0000259" key="4">
    <source>
        <dbReference type="PROSITE" id="PS51379"/>
    </source>
</evidence>
<dbReference type="SUPFAM" id="SSF54862">
    <property type="entry name" value="4Fe-4S ferredoxins"/>
    <property type="match status" value="1"/>
</dbReference>
<dbReference type="InterPro" id="IPR036812">
    <property type="entry name" value="NAD(P)_OxRdtase_dom_sf"/>
</dbReference>
<dbReference type="Gene3D" id="3.20.20.100">
    <property type="entry name" value="NADP-dependent oxidoreductase domain"/>
    <property type="match status" value="1"/>
</dbReference>
<dbReference type="InterPro" id="IPR023210">
    <property type="entry name" value="NADP_OxRdtase_dom"/>
</dbReference>
<dbReference type="EMBL" id="QMQB01000123">
    <property type="protein sequence ID" value="RLE12908.1"/>
    <property type="molecule type" value="Genomic_DNA"/>
</dbReference>
<dbReference type="PANTHER" id="PTHR43312:SF1">
    <property type="entry name" value="NADP-DEPENDENT OXIDOREDUCTASE DOMAIN-CONTAINING PROTEIN"/>
    <property type="match status" value="1"/>
</dbReference>
<evidence type="ECO:0000256" key="2">
    <source>
        <dbReference type="ARBA" id="ARBA00023004"/>
    </source>
</evidence>
<reference evidence="5 6" key="1">
    <citation type="submission" date="2018-06" db="EMBL/GenBank/DDBJ databases">
        <title>Extensive metabolic versatility and redundancy in microbially diverse, dynamic hydrothermal sediments.</title>
        <authorList>
            <person name="Dombrowski N."/>
            <person name="Teske A."/>
            <person name="Baker B.J."/>
        </authorList>
    </citation>
    <scope>NUCLEOTIDE SEQUENCE [LARGE SCALE GENOMIC DNA]</scope>
    <source>
        <strain evidence="5">B19_G9</strain>
    </source>
</reference>
<protein>
    <submittedName>
        <fullName evidence="5">Aldo/keto reductase</fullName>
    </submittedName>
</protein>
<dbReference type="InterPro" id="IPR053135">
    <property type="entry name" value="AKR2_Oxidoreductase"/>
</dbReference>
<dbReference type="SUPFAM" id="SSF51430">
    <property type="entry name" value="NAD(P)-linked oxidoreductase"/>
    <property type="match status" value="1"/>
</dbReference>